<dbReference type="WBParaSite" id="SSLN_0001288301-mRNA-1">
    <property type="protein sequence ID" value="SSLN_0001288301-mRNA-1"/>
    <property type="gene ID" value="SSLN_0001288301"/>
</dbReference>
<gene>
    <name evidence="2" type="ORF">SSLN_LOCUS12416</name>
</gene>
<dbReference type="AlphaFoldDB" id="A0A183T7G8"/>
<reference evidence="4" key="1">
    <citation type="submission" date="2016-06" db="UniProtKB">
        <authorList>
            <consortium name="WormBaseParasite"/>
        </authorList>
    </citation>
    <scope>IDENTIFICATION</scope>
</reference>
<sequence length="192" mass="22295">MFSVEKTRDVIRGVLQDSDRIQYTKLACEHEELTKVMKRLRGFVQELTEKYESARSLDPMRRYKKLQSMAKTIVLSLRLTEPDSLDTSLTEGVRGSLPRGDVLQSSVKIREMKLKHERACNKFTSDEVATEIEKLIQQNQSLQFHIDELIDAINELDEKQKCSKTEPFIKRYVLLKSAIKDVIRFVQTDQTA</sequence>
<reference evidence="2 3" key="2">
    <citation type="submission" date="2018-11" db="EMBL/GenBank/DDBJ databases">
        <authorList>
            <consortium name="Pathogen Informatics"/>
        </authorList>
    </citation>
    <scope>NUCLEOTIDE SEQUENCE [LARGE SCALE GENOMIC DNA]</scope>
    <source>
        <strain evidence="2 3">NST_G2</strain>
    </source>
</reference>
<dbReference type="Proteomes" id="UP000275846">
    <property type="component" value="Unassembled WGS sequence"/>
</dbReference>
<accession>A0A183T7G8</accession>
<keyword evidence="3" id="KW-1185">Reference proteome</keyword>
<feature type="coiled-coil region" evidence="1">
    <location>
        <begin position="132"/>
        <end position="166"/>
    </location>
</feature>
<organism evidence="4">
    <name type="scientific">Schistocephalus solidus</name>
    <name type="common">Tapeworm</name>
    <dbReference type="NCBI Taxonomy" id="70667"/>
    <lineage>
        <taxon>Eukaryota</taxon>
        <taxon>Metazoa</taxon>
        <taxon>Spiralia</taxon>
        <taxon>Lophotrochozoa</taxon>
        <taxon>Platyhelminthes</taxon>
        <taxon>Cestoda</taxon>
        <taxon>Eucestoda</taxon>
        <taxon>Diphyllobothriidea</taxon>
        <taxon>Diphyllobothriidae</taxon>
        <taxon>Schistocephalus</taxon>
    </lineage>
</organism>
<evidence type="ECO:0000313" key="4">
    <source>
        <dbReference type="WBParaSite" id="SSLN_0001288301-mRNA-1"/>
    </source>
</evidence>
<evidence type="ECO:0000256" key="1">
    <source>
        <dbReference type="SAM" id="Coils"/>
    </source>
</evidence>
<protein>
    <submittedName>
        <fullName evidence="4">BAG family molecular chaperone regulator 5</fullName>
    </submittedName>
</protein>
<proteinExistence type="predicted"/>
<evidence type="ECO:0000313" key="3">
    <source>
        <dbReference type="Proteomes" id="UP000275846"/>
    </source>
</evidence>
<dbReference type="OrthoDB" id="10052054at2759"/>
<name>A0A183T7G8_SCHSO</name>
<dbReference type="EMBL" id="UYSU01037254">
    <property type="protein sequence ID" value="VDL98801.1"/>
    <property type="molecule type" value="Genomic_DNA"/>
</dbReference>
<evidence type="ECO:0000313" key="2">
    <source>
        <dbReference type="EMBL" id="VDL98801.1"/>
    </source>
</evidence>
<keyword evidence="1" id="KW-0175">Coiled coil</keyword>